<protein>
    <submittedName>
        <fullName evidence="1">Uncharacterized protein</fullName>
    </submittedName>
</protein>
<keyword evidence="2" id="KW-1185">Reference proteome</keyword>
<dbReference type="KEGG" id="nsa:Nitsa_0055"/>
<proteinExistence type="predicted"/>
<reference evidence="2" key="2">
    <citation type="submission" date="2011-01" db="EMBL/GenBank/DDBJ databases">
        <title>The complete genome of Nitratifractor salsuginis DSM 16511.</title>
        <authorList>
            <consortium name="US DOE Joint Genome Institute (JGI-PGF)"/>
            <person name="Lucas S."/>
            <person name="Copeland A."/>
            <person name="Lapidus A."/>
            <person name="Bruce D."/>
            <person name="Goodwin L."/>
            <person name="Pitluck S."/>
            <person name="Kyrpides N."/>
            <person name="Mavromatis K."/>
            <person name="Ivanova N."/>
            <person name="Mikhailova N."/>
            <person name="Zeytun A."/>
            <person name="Detter J.C."/>
            <person name="Tapia R."/>
            <person name="Han C."/>
            <person name="Land M."/>
            <person name="Hauser L."/>
            <person name="Markowitz V."/>
            <person name="Cheng J.-F."/>
            <person name="Hugenholtz P."/>
            <person name="Woyke T."/>
            <person name="Wu D."/>
            <person name="Tindall B."/>
            <person name="Schuetze A."/>
            <person name="Brambilla E."/>
            <person name="Klenk H.-P."/>
            <person name="Eisen J.A."/>
        </authorList>
    </citation>
    <scope>NUCLEOTIDE SEQUENCE [LARGE SCALE GENOMIC DNA]</scope>
    <source>
        <strain evidence="2">DSM 16511 / JCM 12458 / E9I37-1</strain>
    </source>
</reference>
<gene>
    <name evidence="1" type="ordered locus">Nitsa_0055</name>
</gene>
<dbReference type="STRING" id="749222.Nitsa_0055"/>
<name>E6WY80_NITSE</name>
<reference evidence="1 2" key="1">
    <citation type="journal article" date="2011" name="Stand. Genomic Sci.">
        <title>Complete genome sequence of Nitratifractor salsuginis type strain (E9I37-1).</title>
        <authorList>
            <person name="Anderson I."/>
            <person name="Sikorski J."/>
            <person name="Zeytun A."/>
            <person name="Nolan M."/>
            <person name="Lapidus A."/>
            <person name="Lucas S."/>
            <person name="Hammon N."/>
            <person name="Deshpande S."/>
            <person name="Cheng J.F."/>
            <person name="Tapia R."/>
            <person name="Han C."/>
            <person name="Goodwin L."/>
            <person name="Pitluck S."/>
            <person name="Liolios K."/>
            <person name="Pagani I."/>
            <person name="Ivanova N."/>
            <person name="Huntemann M."/>
            <person name="Mavromatis K."/>
            <person name="Ovchinikova G."/>
            <person name="Pati A."/>
            <person name="Chen A."/>
            <person name="Palaniappan K."/>
            <person name="Land M."/>
            <person name="Hauser L."/>
            <person name="Brambilla E.M."/>
            <person name="Ngatchou-Djao O.D."/>
            <person name="Rohde M."/>
            <person name="Tindall B.J."/>
            <person name="Goker M."/>
            <person name="Detter J.C."/>
            <person name="Woyke T."/>
            <person name="Bristow J."/>
            <person name="Eisen J.A."/>
            <person name="Markowitz V."/>
            <person name="Hugenholtz P."/>
            <person name="Klenk H.P."/>
            <person name="Kyrpides N.C."/>
        </authorList>
    </citation>
    <scope>NUCLEOTIDE SEQUENCE [LARGE SCALE GENOMIC DNA]</scope>
    <source>
        <strain evidence="2">DSM 16511 / JCM 12458 / E9I37-1</strain>
    </source>
</reference>
<organism evidence="1 2">
    <name type="scientific">Nitratifractor salsuginis (strain DSM 16511 / JCM 12458 / E9I37-1)</name>
    <dbReference type="NCBI Taxonomy" id="749222"/>
    <lineage>
        <taxon>Bacteria</taxon>
        <taxon>Pseudomonadati</taxon>
        <taxon>Campylobacterota</taxon>
        <taxon>Epsilonproteobacteria</taxon>
        <taxon>Campylobacterales</taxon>
        <taxon>Sulfurovaceae</taxon>
        <taxon>Nitratifractor</taxon>
    </lineage>
</organism>
<sequence length="137" mass="15659">MGKGLIILFLVGMAFAYFVFHFVSGIEGDDPTTQLSQDARKAKELAKYYKKDALGDWILAVGKVPTSKAKEIWRESPVMKQTLALFPKFNLMKETIMTQVEEGEFRRQLLKRLDDVANRYLSGEIDAEKAKELIRNL</sequence>
<evidence type="ECO:0000313" key="2">
    <source>
        <dbReference type="Proteomes" id="UP000008633"/>
    </source>
</evidence>
<dbReference type="AlphaFoldDB" id="E6WY80"/>
<dbReference type="EMBL" id="CP002452">
    <property type="protein sequence ID" value="ADV45328.1"/>
    <property type="molecule type" value="Genomic_DNA"/>
</dbReference>
<dbReference type="eggNOG" id="ENOG50300HG">
    <property type="taxonomic scope" value="Bacteria"/>
</dbReference>
<dbReference type="HOGENOM" id="CLU_1863074_0_0_7"/>
<dbReference type="Proteomes" id="UP000008633">
    <property type="component" value="Chromosome"/>
</dbReference>
<evidence type="ECO:0000313" key="1">
    <source>
        <dbReference type="EMBL" id="ADV45328.1"/>
    </source>
</evidence>
<accession>E6WY80</accession>